<dbReference type="EMBL" id="NPCC01000038">
    <property type="protein sequence ID" value="PAE87199.1"/>
    <property type="molecule type" value="Genomic_DNA"/>
</dbReference>
<feature type="transmembrane region" description="Helical" evidence="1">
    <location>
        <begin position="7"/>
        <end position="25"/>
    </location>
</feature>
<keyword evidence="1" id="KW-1133">Transmembrane helix</keyword>
<protein>
    <submittedName>
        <fullName evidence="2">Uncharacterized protein</fullName>
    </submittedName>
</protein>
<organism evidence="2 3">
    <name type="scientific">Shouchella clausii</name>
    <name type="common">Alkalihalobacillus clausii</name>
    <dbReference type="NCBI Taxonomy" id="79880"/>
    <lineage>
        <taxon>Bacteria</taxon>
        <taxon>Bacillati</taxon>
        <taxon>Bacillota</taxon>
        <taxon>Bacilli</taxon>
        <taxon>Bacillales</taxon>
        <taxon>Bacillaceae</taxon>
        <taxon>Shouchella</taxon>
    </lineage>
</organism>
<proteinExistence type="predicted"/>
<feature type="transmembrane region" description="Helical" evidence="1">
    <location>
        <begin position="61"/>
        <end position="77"/>
    </location>
</feature>
<evidence type="ECO:0000256" key="1">
    <source>
        <dbReference type="SAM" id="Phobius"/>
    </source>
</evidence>
<reference evidence="2 3" key="1">
    <citation type="submission" date="2017-07" db="EMBL/GenBank/DDBJ databases">
        <title>Isolation and whole genome analysis of endospore-forming bacteria from heroin.</title>
        <authorList>
            <person name="Kalinowski J."/>
            <person name="Ahrens B."/>
            <person name="Al-Dilaimi A."/>
            <person name="Winkler A."/>
            <person name="Wibberg D."/>
            <person name="Schleenbecker U."/>
            <person name="Ruckert C."/>
            <person name="Wolfel R."/>
            <person name="Grass G."/>
        </authorList>
    </citation>
    <scope>NUCLEOTIDE SEQUENCE [LARGE SCALE GENOMIC DNA]</scope>
    <source>
        <strain evidence="2 3">7539</strain>
    </source>
</reference>
<evidence type="ECO:0000313" key="2">
    <source>
        <dbReference type="EMBL" id="PAE87199.1"/>
    </source>
</evidence>
<dbReference type="AlphaFoldDB" id="A0A268NVC4"/>
<name>A0A268NVC4_SHOCL</name>
<comment type="caution">
    <text evidence="2">The sequence shown here is derived from an EMBL/GenBank/DDBJ whole genome shotgun (WGS) entry which is preliminary data.</text>
</comment>
<keyword evidence="1" id="KW-0472">Membrane</keyword>
<dbReference type="Proteomes" id="UP000216207">
    <property type="component" value="Unassembled WGS sequence"/>
</dbReference>
<sequence length="78" mass="8557">METKERIIWAVFAIFSIPALIISNLTGGFTFVITTVVVVLAVLVAIKGITEIHQNHTSKGLVYIFLALITVALSLFLR</sequence>
<accession>A0A268NVC4</accession>
<gene>
    <name evidence="2" type="ORF">CHH72_19550</name>
</gene>
<dbReference type="RefSeq" id="WP_035205725.1">
    <property type="nucleotide sequence ID" value="NZ_BOQS01000006.1"/>
</dbReference>
<keyword evidence="1" id="KW-0812">Transmembrane</keyword>
<feature type="transmembrane region" description="Helical" evidence="1">
    <location>
        <begin position="31"/>
        <end position="49"/>
    </location>
</feature>
<evidence type="ECO:0000313" key="3">
    <source>
        <dbReference type="Proteomes" id="UP000216207"/>
    </source>
</evidence>